<name>X1H3U4_9ZZZZ</name>
<sequence length="51" mass="6072">MIEPDYDSLSNELLCELCDKRKIPRPPKVSTAVLLDMLIDYDYDRNQEPWE</sequence>
<dbReference type="EMBL" id="BARU01016720">
    <property type="protein sequence ID" value="GAH51775.1"/>
    <property type="molecule type" value="Genomic_DNA"/>
</dbReference>
<comment type="caution">
    <text evidence="1">The sequence shown here is derived from an EMBL/GenBank/DDBJ whole genome shotgun (WGS) entry which is preliminary data.</text>
</comment>
<proteinExistence type="predicted"/>
<organism evidence="1">
    <name type="scientific">marine sediment metagenome</name>
    <dbReference type="NCBI Taxonomy" id="412755"/>
    <lineage>
        <taxon>unclassified sequences</taxon>
        <taxon>metagenomes</taxon>
        <taxon>ecological metagenomes</taxon>
    </lineage>
</organism>
<evidence type="ECO:0000313" key="1">
    <source>
        <dbReference type="EMBL" id="GAH51775.1"/>
    </source>
</evidence>
<reference evidence="1" key="1">
    <citation type="journal article" date="2014" name="Front. Microbiol.">
        <title>High frequency of phylogenetically diverse reductive dehalogenase-homologous genes in deep subseafloor sedimentary metagenomes.</title>
        <authorList>
            <person name="Kawai M."/>
            <person name="Futagami T."/>
            <person name="Toyoda A."/>
            <person name="Takaki Y."/>
            <person name="Nishi S."/>
            <person name="Hori S."/>
            <person name="Arai W."/>
            <person name="Tsubouchi T."/>
            <person name="Morono Y."/>
            <person name="Uchiyama I."/>
            <person name="Ito T."/>
            <person name="Fujiyama A."/>
            <person name="Inagaki F."/>
            <person name="Takami H."/>
        </authorList>
    </citation>
    <scope>NUCLEOTIDE SEQUENCE</scope>
    <source>
        <strain evidence="1">Expedition CK06-06</strain>
    </source>
</reference>
<protein>
    <submittedName>
        <fullName evidence="1">Uncharacterized protein</fullName>
    </submittedName>
</protein>
<accession>X1H3U4</accession>
<dbReference type="AlphaFoldDB" id="X1H3U4"/>
<gene>
    <name evidence="1" type="ORF">S03H2_27778</name>
</gene>